<keyword evidence="5" id="KW-1185">Reference proteome</keyword>
<dbReference type="SUPFAM" id="SSF53756">
    <property type="entry name" value="UDP-Glycosyltransferase/glycogen phosphorylase"/>
    <property type="match status" value="1"/>
</dbReference>
<dbReference type="EC" id="2.4.1.-" evidence="4"/>
<dbReference type="STRING" id="1255658.FM114_02345"/>
<dbReference type="RefSeq" id="WP_094763593.1">
    <property type="nucleotide sequence ID" value="NZ_FUKQ01000010.1"/>
</dbReference>
<evidence type="ECO:0000259" key="3">
    <source>
        <dbReference type="Pfam" id="PF00534"/>
    </source>
</evidence>
<dbReference type="GO" id="GO:0016757">
    <property type="term" value="F:glycosyltransferase activity"/>
    <property type="evidence" value="ECO:0007669"/>
    <property type="project" value="UniProtKB-KW"/>
</dbReference>
<dbReference type="AlphaFoldDB" id="A0A1R4IKH6"/>
<name>A0A1R4IKH6_9ACTN</name>
<dbReference type="Proteomes" id="UP000188342">
    <property type="component" value="Unassembled WGS sequence"/>
</dbReference>
<sequence>MGTEGHALLLFTNVYPFDKGEEFLENEIDALAEAFDKVVVIACQTGPDAKLTRRLPEGVMALHVDGRRPTGRKQAALTTAKGMGHLAGGRFAEMDRPKDPRHVVMDAQFEGRARSAYAQLAPQFDRMGLGQLEEVTLCAYWLHIPARVAILVAEQLPQLYPLLRISQLISRTHRYDLYEEAAPMGHIPLRAALLGRFDAVHPVSDDGTEYLRRRYPAHAGKVSTRRLGTPDPGERVQTSRQPFHVVSCSFTLPVKRLDRFAPALKLVQDAGFDVLWTHYGSGDELDGLRAQAESLLGKEHVVMPGYVRNTDLAGFYREQHPSLFMNLSASEGLPVSIMEATALGLPVVATDVGGVREIVHEGRNGALLPADFTDQQAADALLAVARMDDQAYAQLCDAARTVWEENFSKDRVYPAFAAELREG</sequence>
<keyword evidence="1 4" id="KW-0328">Glycosyltransferase</keyword>
<proteinExistence type="predicted"/>
<dbReference type="PANTHER" id="PTHR12526">
    <property type="entry name" value="GLYCOSYLTRANSFERASE"/>
    <property type="match status" value="1"/>
</dbReference>
<feature type="domain" description="Glycosyl transferase family 1" evidence="3">
    <location>
        <begin position="252"/>
        <end position="388"/>
    </location>
</feature>
<evidence type="ECO:0000313" key="4">
    <source>
        <dbReference type="EMBL" id="SJN20412.1"/>
    </source>
</evidence>
<dbReference type="EMBL" id="FUKQ01000010">
    <property type="protein sequence ID" value="SJN20412.1"/>
    <property type="molecule type" value="Genomic_DNA"/>
</dbReference>
<dbReference type="OrthoDB" id="9775208at2"/>
<protein>
    <submittedName>
        <fullName evidence="4">Glycosyltransferase</fullName>
        <ecNumber evidence="4">2.4.1.-</ecNumber>
    </submittedName>
</protein>
<accession>A0A1R4IKH6</accession>
<dbReference type="PANTHER" id="PTHR12526:SF629">
    <property type="entry name" value="TEICHURONIC ACID BIOSYNTHESIS GLYCOSYLTRANSFERASE TUAH-RELATED"/>
    <property type="match status" value="1"/>
</dbReference>
<dbReference type="Gene3D" id="3.40.50.2000">
    <property type="entry name" value="Glycogen Phosphorylase B"/>
    <property type="match status" value="1"/>
</dbReference>
<evidence type="ECO:0000256" key="2">
    <source>
        <dbReference type="ARBA" id="ARBA00022679"/>
    </source>
</evidence>
<keyword evidence="2 4" id="KW-0808">Transferase</keyword>
<evidence type="ECO:0000256" key="1">
    <source>
        <dbReference type="ARBA" id="ARBA00022676"/>
    </source>
</evidence>
<organism evidence="4 5">
    <name type="scientific">Luteococcus japonicus LSP_Lj1</name>
    <dbReference type="NCBI Taxonomy" id="1255658"/>
    <lineage>
        <taxon>Bacteria</taxon>
        <taxon>Bacillati</taxon>
        <taxon>Actinomycetota</taxon>
        <taxon>Actinomycetes</taxon>
        <taxon>Propionibacteriales</taxon>
        <taxon>Propionibacteriaceae</taxon>
        <taxon>Luteococcus</taxon>
    </lineage>
</organism>
<gene>
    <name evidence="4" type="ORF">FM114_02345</name>
</gene>
<dbReference type="Pfam" id="PF00534">
    <property type="entry name" value="Glycos_transf_1"/>
    <property type="match status" value="1"/>
</dbReference>
<evidence type="ECO:0000313" key="5">
    <source>
        <dbReference type="Proteomes" id="UP000188342"/>
    </source>
</evidence>
<reference evidence="4 5" key="1">
    <citation type="submission" date="2017-02" db="EMBL/GenBank/DDBJ databases">
        <authorList>
            <person name="Peterson S.W."/>
        </authorList>
    </citation>
    <scope>NUCLEOTIDE SEQUENCE [LARGE SCALE GENOMIC DNA]</scope>
    <source>
        <strain evidence="4 5">LSP_Lj1</strain>
    </source>
</reference>
<dbReference type="InterPro" id="IPR001296">
    <property type="entry name" value="Glyco_trans_1"/>
</dbReference>